<dbReference type="OrthoDB" id="9812340at2"/>
<evidence type="ECO:0000313" key="2">
    <source>
        <dbReference type="Proteomes" id="UP000004129"/>
    </source>
</evidence>
<dbReference type="EMBL" id="ACZM01000015">
    <property type="protein sequence ID" value="EHG20617.1"/>
    <property type="molecule type" value="Genomic_DNA"/>
</dbReference>
<dbReference type="STRING" id="679201.HMPREF9334_01513"/>
<dbReference type="InterPro" id="IPR022453">
    <property type="entry name" value="Znf_MqsA-type"/>
</dbReference>
<accession>G5GQI2</accession>
<comment type="caution">
    <text evidence="1">The sequence shown here is derived from an EMBL/GenBank/DDBJ whole genome shotgun (WGS) entry which is preliminary data.</text>
</comment>
<dbReference type="CDD" id="cd12870">
    <property type="entry name" value="MqsA"/>
    <property type="match status" value="1"/>
</dbReference>
<dbReference type="AlphaFoldDB" id="G5GQI2"/>
<evidence type="ECO:0000313" key="1">
    <source>
        <dbReference type="EMBL" id="EHG20617.1"/>
    </source>
</evidence>
<dbReference type="RefSeq" id="WP_006692948.1">
    <property type="nucleotide sequence ID" value="NZ_JH376799.1"/>
</dbReference>
<dbReference type="eggNOG" id="ENOG5032SGF">
    <property type="taxonomic scope" value="Bacteria"/>
</dbReference>
<evidence type="ECO:0008006" key="3">
    <source>
        <dbReference type="Google" id="ProtNLM"/>
    </source>
</evidence>
<reference evidence="1 2" key="1">
    <citation type="submission" date="2011-08" db="EMBL/GenBank/DDBJ databases">
        <title>The Genome Sequence of Selenomonas infelix ATCC 43532.</title>
        <authorList>
            <consortium name="The Broad Institute Genome Sequencing Platform"/>
            <person name="Earl A."/>
            <person name="Ward D."/>
            <person name="Feldgarden M."/>
            <person name="Gevers D."/>
            <person name="Izard J."/>
            <person name="Blanton J.M."/>
            <person name="Baranova O.V."/>
            <person name="Dewhirst F.E."/>
            <person name="Young S.K."/>
            <person name="Zeng Q."/>
            <person name="Gargeya S."/>
            <person name="Fitzgerald M."/>
            <person name="Haas B."/>
            <person name="Abouelleil A."/>
            <person name="Alvarado L."/>
            <person name="Arachchi H.M."/>
            <person name="Berlin A."/>
            <person name="Brown A."/>
            <person name="Chapman S.B."/>
            <person name="Chen Z."/>
            <person name="Dunbar C."/>
            <person name="Freedman E."/>
            <person name="Gearin G."/>
            <person name="Gellesch M."/>
            <person name="Goldberg J."/>
            <person name="Griggs A."/>
            <person name="Gujja S."/>
            <person name="Heiman D."/>
            <person name="Howarth C."/>
            <person name="Larson L."/>
            <person name="Lui A."/>
            <person name="MacDonald P.J.P."/>
            <person name="Montmayeur A."/>
            <person name="Murphy C."/>
            <person name="Neiman D."/>
            <person name="Pearson M."/>
            <person name="Priest M."/>
            <person name="Roberts A."/>
            <person name="Saif S."/>
            <person name="Shea T."/>
            <person name="Shenoy N."/>
            <person name="Sisk P."/>
            <person name="Stolte C."/>
            <person name="Sykes S."/>
            <person name="Wortman J."/>
            <person name="Nusbaum C."/>
            <person name="Birren B."/>
        </authorList>
    </citation>
    <scope>NUCLEOTIDE SEQUENCE [LARGE SCALE GENOMIC DNA]</scope>
    <source>
        <strain evidence="1 2">ATCC 43532</strain>
    </source>
</reference>
<gene>
    <name evidence="1" type="ORF">HMPREF9334_01513</name>
</gene>
<dbReference type="NCBIfam" id="TIGR03831">
    <property type="entry name" value="YgiT_finger"/>
    <property type="match status" value="1"/>
</dbReference>
<proteinExistence type="predicted"/>
<dbReference type="Gene3D" id="3.10.20.860">
    <property type="match status" value="1"/>
</dbReference>
<keyword evidence="2" id="KW-1185">Reference proteome</keyword>
<sequence>MKQCTFCKGTAQEGLSTFTADLGDCIVIIRNVPSHICEQCGETYYTTEVMQQVYRIVQSVRETMSEITVVNYRPAA</sequence>
<dbReference type="PATRIC" id="fig|679201.3.peg.1529"/>
<organism evidence="1 2">
    <name type="scientific">Selenomonas infelix ATCC 43532</name>
    <dbReference type="NCBI Taxonomy" id="679201"/>
    <lineage>
        <taxon>Bacteria</taxon>
        <taxon>Bacillati</taxon>
        <taxon>Bacillota</taxon>
        <taxon>Negativicutes</taxon>
        <taxon>Selenomonadales</taxon>
        <taxon>Selenomonadaceae</taxon>
        <taxon>Selenomonas</taxon>
    </lineage>
</organism>
<name>G5GQI2_9FIRM</name>
<protein>
    <recommendedName>
        <fullName evidence="3">YgiT-type zinc finger domain-containing protein</fullName>
    </recommendedName>
</protein>
<dbReference type="HOGENOM" id="CLU_174612_4_0_9"/>
<dbReference type="Proteomes" id="UP000004129">
    <property type="component" value="Unassembled WGS sequence"/>
</dbReference>